<keyword evidence="1" id="KW-1133">Transmembrane helix</keyword>
<reference evidence="2 3" key="1">
    <citation type="submission" date="2019-02" db="EMBL/GenBank/DDBJ databases">
        <title>Deep-cultivation of Planctomycetes and their phenomic and genomic characterization uncovers novel biology.</title>
        <authorList>
            <person name="Wiegand S."/>
            <person name="Jogler M."/>
            <person name="Boedeker C."/>
            <person name="Pinto D."/>
            <person name="Vollmers J."/>
            <person name="Rivas-Marin E."/>
            <person name="Kohn T."/>
            <person name="Peeters S.H."/>
            <person name="Heuer A."/>
            <person name="Rast P."/>
            <person name="Oberbeckmann S."/>
            <person name="Bunk B."/>
            <person name="Jeske O."/>
            <person name="Meyerdierks A."/>
            <person name="Storesund J.E."/>
            <person name="Kallscheuer N."/>
            <person name="Luecker S."/>
            <person name="Lage O.M."/>
            <person name="Pohl T."/>
            <person name="Merkel B.J."/>
            <person name="Hornburger P."/>
            <person name="Mueller R.-W."/>
            <person name="Bruemmer F."/>
            <person name="Labrenz M."/>
            <person name="Spormann A.M."/>
            <person name="Op Den Camp H."/>
            <person name="Overmann J."/>
            <person name="Amann R."/>
            <person name="Jetten M.S.M."/>
            <person name="Mascher T."/>
            <person name="Medema M.H."/>
            <person name="Devos D.P."/>
            <person name="Kaster A.-K."/>
            <person name="Ovreas L."/>
            <person name="Rohde M."/>
            <person name="Galperin M.Y."/>
            <person name="Jogler C."/>
        </authorList>
    </citation>
    <scope>NUCLEOTIDE SEQUENCE [LARGE SCALE GENOMIC DNA]</scope>
    <source>
        <strain evidence="2 3">Poly59</strain>
    </source>
</reference>
<protein>
    <recommendedName>
        <fullName evidence="4">SGNH hydrolase-type esterase domain-containing protein</fullName>
    </recommendedName>
</protein>
<dbReference type="SUPFAM" id="SSF52266">
    <property type="entry name" value="SGNH hydrolase"/>
    <property type="match status" value="1"/>
</dbReference>
<dbReference type="AlphaFoldDB" id="A0A5C6EIV8"/>
<evidence type="ECO:0000256" key="1">
    <source>
        <dbReference type="SAM" id="Phobius"/>
    </source>
</evidence>
<organism evidence="2 3">
    <name type="scientific">Rubripirellula reticaptiva</name>
    <dbReference type="NCBI Taxonomy" id="2528013"/>
    <lineage>
        <taxon>Bacteria</taxon>
        <taxon>Pseudomonadati</taxon>
        <taxon>Planctomycetota</taxon>
        <taxon>Planctomycetia</taxon>
        <taxon>Pirellulales</taxon>
        <taxon>Pirellulaceae</taxon>
        <taxon>Rubripirellula</taxon>
    </lineage>
</organism>
<dbReference type="RefSeq" id="WP_146536796.1">
    <property type="nucleotide sequence ID" value="NZ_SJPX01000005.1"/>
</dbReference>
<keyword evidence="1" id="KW-0472">Membrane</keyword>
<gene>
    <name evidence="2" type="ORF">Poly59_52820</name>
</gene>
<evidence type="ECO:0000313" key="3">
    <source>
        <dbReference type="Proteomes" id="UP000317977"/>
    </source>
</evidence>
<dbReference type="OrthoDB" id="274319at2"/>
<dbReference type="Proteomes" id="UP000317977">
    <property type="component" value="Unassembled WGS sequence"/>
</dbReference>
<name>A0A5C6EIV8_9BACT</name>
<keyword evidence="3" id="KW-1185">Reference proteome</keyword>
<evidence type="ECO:0008006" key="4">
    <source>
        <dbReference type="Google" id="ProtNLM"/>
    </source>
</evidence>
<evidence type="ECO:0000313" key="2">
    <source>
        <dbReference type="EMBL" id="TWU48434.1"/>
    </source>
</evidence>
<comment type="caution">
    <text evidence="2">The sequence shown here is derived from an EMBL/GenBank/DDBJ whole genome shotgun (WGS) entry which is preliminary data.</text>
</comment>
<dbReference type="InterPro" id="IPR036514">
    <property type="entry name" value="SGNH_hydro_sf"/>
</dbReference>
<dbReference type="GO" id="GO:0016788">
    <property type="term" value="F:hydrolase activity, acting on ester bonds"/>
    <property type="evidence" value="ECO:0007669"/>
    <property type="project" value="UniProtKB-ARBA"/>
</dbReference>
<keyword evidence="1" id="KW-0812">Transmembrane</keyword>
<sequence length="317" mass="34452">MLVRWISGALIGTFFIAITSPIFVRSYLPRQLNRGVWTLPAGSEYRWRSEGYATTAIGPHGMPGKAAVPPTSQTGKRIALWGDSQAEGVCVDDDQKIFSLVEQKSDGQSSVFPLAQSGDDLGDWIRQMPWADQTLSVTDHALVIAELSDLHLSERRPDPPHWSQSASTNLPAFILAAARNLAMDADGSRRRLRFSVGPVQVEPSVVSPSQTPATFADQLRQLRSATSGRITIFYAPKLPEVNGDEVRTHDGDDAAFEVMRSNANELGIAVVDIRPALIESAEHGNWPHGFHNGRIGSGHLNATGNAIVANAIRECLQ</sequence>
<proteinExistence type="predicted"/>
<dbReference type="Gene3D" id="3.40.50.1110">
    <property type="entry name" value="SGNH hydrolase"/>
    <property type="match status" value="1"/>
</dbReference>
<feature type="transmembrane region" description="Helical" evidence="1">
    <location>
        <begin position="6"/>
        <end position="24"/>
    </location>
</feature>
<dbReference type="EMBL" id="SJPX01000005">
    <property type="protein sequence ID" value="TWU48434.1"/>
    <property type="molecule type" value="Genomic_DNA"/>
</dbReference>
<accession>A0A5C6EIV8</accession>